<name>D4JFZ9_9FIRM</name>
<keyword evidence="1" id="KW-1133">Transmembrane helix</keyword>
<protein>
    <submittedName>
        <fullName evidence="2">Uncharacterized protein</fullName>
    </submittedName>
</protein>
<dbReference type="STRING" id="717960.EC1_18820"/>
<dbReference type="HOGENOM" id="CLU_3356268_0_0_9"/>
<feature type="transmembrane region" description="Helical" evidence="1">
    <location>
        <begin position="6"/>
        <end position="25"/>
    </location>
</feature>
<dbReference type="EMBL" id="FP929041">
    <property type="protein sequence ID" value="CBK89121.1"/>
    <property type="molecule type" value="Genomic_DNA"/>
</dbReference>
<keyword evidence="1" id="KW-0812">Transmembrane</keyword>
<reference evidence="2 3" key="1">
    <citation type="submission" date="2010-03" db="EMBL/GenBank/DDBJ databases">
        <title>The genome sequence of Eubacterium cylindroides T2-87.</title>
        <authorList>
            <consortium name="metaHIT consortium -- http://www.metahit.eu/"/>
            <person name="Pajon A."/>
            <person name="Turner K."/>
            <person name="Parkhill J."/>
            <person name="Duncan S."/>
            <person name="Flint H."/>
        </authorList>
    </citation>
    <scope>NUCLEOTIDE SEQUENCE [LARGE SCALE GENOMIC DNA]</scope>
    <source>
        <strain evidence="2 3">T2-87</strain>
    </source>
</reference>
<accession>D4JFZ9</accession>
<sequence length="36" mass="4213">MKTVLLGTLIVGFFIIAYYSVRKIIRALDLFLKMHK</sequence>
<evidence type="ECO:0000256" key="1">
    <source>
        <dbReference type="SAM" id="Phobius"/>
    </source>
</evidence>
<gene>
    <name evidence="2" type="ORF">EC1_18820</name>
</gene>
<dbReference type="AlphaFoldDB" id="D4JFZ9"/>
<evidence type="ECO:0000313" key="2">
    <source>
        <dbReference type="EMBL" id="CBK89121.1"/>
    </source>
</evidence>
<keyword evidence="1" id="KW-0472">Membrane</keyword>
<dbReference type="KEGG" id="euc:EC1_18820"/>
<proteinExistence type="predicted"/>
<evidence type="ECO:0000313" key="3">
    <source>
        <dbReference type="Proteomes" id="UP000008801"/>
    </source>
</evidence>
<organism evidence="2 3">
    <name type="scientific">Faecalitalea cylindroides T2-87</name>
    <dbReference type="NCBI Taxonomy" id="717960"/>
    <lineage>
        <taxon>Bacteria</taxon>
        <taxon>Bacillati</taxon>
        <taxon>Bacillota</taxon>
        <taxon>Erysipelotrichia</taxon>
        <taxon>Erysipelotrichales</taxon>
        <taxon>Erysipelotrichaceae</taxon>
        <taxon>Faecalitalea</taxon>
    </lineage>
</organism>
<dbReference type="Proteomes" id="UP000008801">
    <property type="component" value="Chromosome"/>
</dbReference>
<reference evidence="2 3" key="2">
    <citation type="submission" date="2010-03" db="EMBL/GenBank/DDBJ databases">
        <authorList>
            <person name="Pajon A."/>
        </authorList>
    </citation>
    <scope>NUCLEOTIDE SEQUENCE [LARGE SCALE GENOMIC DNA]</scope>
    <source>
        <strain evidence="2 3">T2-87</strain>
    </source>
</reference>